<name>A0A195BS29_9HYME</name>
<evidence type="ECO:0000313" key="2">
    <source>
        <dbReference type="Proteomes" id="UP000078540"/>
    </source>
</evidence>
<organism evidence="1 2">
    <name type="scientific">Atta colombica</name>
    <dbReference type="NCBI Taxonomy" id="520822"/>
    <lineage>
        <taxon>Eukaryota</taxon>
        <taxon>Metazoa</taxon>
        <taxon>Ecdysozoa</taxon>
        <taxon>Arthropoda</taxon>
        <taxon>Hexapoda</taxon>
        <taxon>Insecta</taxon>
        <taxon>Pterygota</taxon>
        <taxon>Neoptera</taxon>
        <taxon>Endopterygota</taxon>
        <taxon>Hymenoptera</taxon>
        <taxon>Apocrita</taxon>
        <taxon>Aculeata</taxon>
        <taxon>Formicoidea</taxon>
        <taxon>Formicidae</taxon>
        <taxon>Myrmicinae</taxon>
        <taxon>Atta</taxon>
    </lineage>
</organism>
<sequence>MHRRFVPTVLRYEHQSYLSKAFLILVETVRYSSKRFNDLPLTIYLDPLNPFILLR</sequence>
<proteinExistence type="predicted"/>
<dbReference type="Proteomes" id="UP000078540">
    <property type="component" value="Unassembled WGS sequence"/>
</dbReference>
<evidence type="ECO:0000313" key="1">
    <source>
        <dbReference type="EMBL" id="KYM89837.1"/>
    </source>
</evidence>
<dbReference type="AlphaFoldDB" id="A0A195BS29"/>
<dbReference type="EMBL" id="KQ976417">
    <property type="protein sequence ID" value="KYM89837.1"/>
    <property type="molecule type" value="Genomic_DNA"/>
</dbReference>
<protein>
    <submittedName>
        <fullName evidence="1">Uncharacterized protein</fullName>
    </submittedName>
</protein>
<keyword evidence="2" id="KW-1185">Reference proteome</keyword>
<gene>
    <name evidence="1" type="ORF">ALC53_02149</name>
</gene>
<reference evidence="1 2" key="1">
    <citation type="submission" date="2015-09" db="EMBL/GenBank/DDBJ databases">
        <title>Atta colombica WGS genome.</title>
        <authorList>
            <person name="Nygaard S."/>
            <person name="Hu H."/>
            <person name="Boomsma J."/>
            <person name="Zhang G."/>
        </authorList>
    </citation>
    <scope>NUCLEOTIDE SEQUENCE [LARGE SCALE GENOMIC DNA]</scope>
    <source>
        <strain evidence="1">Treedump-2</strain>
        <tissue evidence="1">Whole body</tissue>
    </source>
</reference>
<accession>A0A195BS29</accession>